<accession>A0A645GFV3</accession>
<proteinExistence type="predicted"/>
<comment type="caution">
    <text evidence="2">The sequence shown here is derived from an EMBL/GenBank/DDBJ whole genome shotgun (WGS) entry which is preliminary data.</text>
</comment>
<gene>
    <name evidence="2" type="ORF">SDC9_172327</name>
</gene>
<sequence>MTLGLATQMELDAVVKKAADKKAKDDARRGIVDGPTLEPASETGAFGGPADQDEQPYAAEPPHFDDEDGEED</sequence>
<evidence type="ECO:0000313" key="2">
    <source>
        <dbReference type="EMBL" id="MPN24922.1"/>
    </source>
</evidence>
<reference evidence="2" key="1">
    <citation type="submission" date="2019-08" db="EMBL/GenBank/DDBJ databases">
        <authorList>
            <person name="Kucharzyk K."/>
            <person name="Murdoch R.W."/>
            <person name="Higgins S."/>
            <person name="Loffler F."/>
        </authorList>
    </citation>
    <scope>NUCLEOTIDE SEQUENCE</scope>
</reference>
<protein>
    <submittedName>
        <fullName evidence="2">Uncharacterized protein</fullName>
    </submittedName>
</protein>
<dbReference type="EMBL" id="VSSQ01073931">
    <property type="protein sequence ID" value="MPN24922.1"/>
    <property type="molecule type" value="Genomic_DNA"/>
</dbReference>
<feature type="region of interest" description="Disordered" evidence="1">
    <location>
        <begin position="19"/>
        <end position="72"/>
    </location>
</feature>
<evidence type="ECO:0000256" key="1">
    <source>
        <dbReference type="SAM" id="MobiDB-lite"/>
    </source>
</evidence>
<name>A0A645GFV3_9ZZZZ</name>
<feature type="compositionally biased region" description="Basic and acidic residues" evidence="1">
    <location>
        <begin position="19"/>
        <end position="31"/>
    </location>
</feature>
<dbReference type="AlphaFoldDB" id="A0A645GFV3"/>
<organism evidence="2">
    <name type="scientific">bioreactor metagenome</name>
    <dbReference type="NCBI Taxonomy" id="1076179"/>
    <lineage>
        <taxon>unclassified sequences</taxon>
        <taxon>metagenomes</taxon>
        <taxon>ecological metagenomes</taxon>
    </lineage>
</organism>